<name>A0A2C9K5B5_BIOGL</name>
<dbReference type="InterPro" id="IPR036238">
    <property type="entry name" value="Transglutaminase_C_sf"/>
</dbReference>
<evidence type="ECO:0000256" key="1">
    <source>
        <dbReference type="ARBA" id="ARBA00005968"/>
    </source>
</evidence>
<feature type="binding site" evidence="3">
    <location>
        <position position="474"/>
    </location>
    <ligand>
        <name>Ca(2+)</name>
        <dbReference type="ChEBI" id="CHEBI:29108"/>
    </ligand>
</feature>
<dbReference type="PANTHER" id="PTHR11590:SF40">
    <property type="entry name" value="HEMOCYTE PROTEIN-GLUTAMINE GAMMA-GLUTAMYLTRANSFERASE-LIKE PROTEIN"/>
    <property type="match status" value="1"/>
</dbReference>
<feature type="active site" evidence="2">
    <location>
        <position position="432"/>
    </location>
</feature>
<evidence type="ECO:0000256" key="3">
    <source>
        <dbReference type="PIRSR" id="PIRSR000459-2"/>
    </source>
</evidence>
<comment type="similarity">
    <text evidence="1">Belongs to the transglutaminase superfamily. Transglutaminase family.</text>
</comment>
<dbReference type="Pfam" id="PF00868">
    <property type="entry name" value="Transglut_N"/>
    <property type="match status" value="1"/>
</dbReference>
<dbReference type="EnsemblMetazoa" id="BGLB013455-RE">
    <property type="protein sequence ID" value="BGLB013455-PE"/>
    <property type="gene ID" value="BGLB013455"/>
</dbReference>
<dbReference type="PIRSF" id="PIRSF000459">
    <property type="entry name" value="TGM_EBP42"/>
    <property type="match status" value="1"/>
</dbReference>
<dbReference type="InterPro" id="IPR036985">
    <property type="entry name" value="Transglutaminase-like_sf"/>
</dbReference>
<dbReference type="InterPro" id="IPR008958">
    <property type="entry name" value="Transglutaminase_C"/>
</dbReference>
<keyword evidence="3" id="KW-0479">Metal-binding</keyword>
<keyword evidence="3" id="KW-0106">Calcium</keyword>
<dbReference type="Pfam" id="PF00927">
    <property type="entry name" value="Transglut_C"/>
    <property type="match status" value="1"/>
</dbReference>
<dbReference type="InterPro" id="IPR001102">
    <property type="entry name" value="Transglutaminase_N"/>
</dbReference>
<protein>
    <recommendedName>
        <fullName evidence="4">Transglutaminase-like domain-containing protein</fullName>
    </recommendedName>
</protein>
<evidence type="ECO:0000313" key="6">
    <source>
        <dbReference type="Proteomes" id="UP000076420"/>
    </source>
</evidence>
<evidence type="ECO:0000259" key="4">
    <source>
        <dbReference type="SMART" id="SM00460"/>
    </source>
</evidence>
<feature type="active site" evidence="2">
    <location>
        <position position="350"/>
    </location>
</feature>
<dbReference type="InterPro" id="IPR013783">
    <property type="entry name" value="Ig-like_fold"/>
</dbReference>
<feature type="binding site" evidence="3">
    <location>
        <position position="521"/>
    </location>
    <ligand>
        <name>Ca(2+)</name>
        <dbReference type="ChEBI" id="CHEBI:29108"/>
    </ligand>
</feature>
<evidence type="ECO:0000256" key="2">
    <source>
        <dbReference type="PIRSR" id="PIRSR000459-1"/>
    </source>
</evidence>
<dbReference type="FunFam" id="3.90.260.10:FF:000002">
    <property type="entry name" value="Erythrocyte membrane protein band 4.2"/>
    <property type="match status" value="1"/>
</dbReference>
<dbReference type="Gene3D" id="2.60.40.10">
    <property type="entry name" value="Immunoglobulins"/>
    <property type="match status" value="3"/>
</dbReference>
<dbReference type="InterPro" id="IPR023608">
    <property type="entry name" value="Transglutaminase_animal"/>
</dbReference>
<feature type="binding site" evidence="3">
    <location>
        <position position="526"/>
    </location>
    <ligand>
        <name>Ca(2+)</name>
        <dbReference type="ChEBI" id="CHEBI:29108"/>
    </ligand>
</feature>
<evidence type="ECO:0000313" key="5">
    <source>
        <dbReference type="EnsemblMetazoa" id="BGLB013455-PF"/>
    </source>
</evidence>
<dbReference type="EnsemblMetazoa" id="BGLB013455-RH">
    <property type="protein sequence ID" value="BGLB013455-PH"/>
    <property type="gene ID" value="BGLB013455"/>
</dbReference>
<dbReference type="SUPFAM" id="SSF81296">
    <property type="entry name" value="E set domains"/>
    <property type="match status" value="1"/>
</dbReference>
<feature type="binding site" evidence="3">
    <location>
        <position position="472"/>
    </location>
    <ligand>
        <name>Ca(2+)</name>
        <dbReference type="ChEBI" id="CHEBI:29108"/>
    </ligand>
</feature>
<dbReference type="Pfam" id="PF01841">
    <property type="entry name" value="Transglut_core"/>
    <property type="match status" value="1"/>
</dbReference>
<comment type="cofactor">
    <cofactor evidence="3">
        <name>Ca(2+)</name>
        <dbReference type="ChEBI" id="CHEBI:29108"/>
    </cofactor>
    <text evidence="3">Binds 1 Ca(2+) ion per subunit.</text>
</comment>
<organism evidence="5 6">
    <name type="scientific">Biomphalaria glabrata</name>
    <name type="common">Bloodfluke planorb</name>
    <name type="synonym">Freshwater snail</name>
    <dbReference type="NCBI Taxonomy" id="6526"/>
    <lineage>
        <taxon>Eukaryota</taxon>
        <taxon>Metazoa</taxon>
        <taxon>Spiralia</taxon>
        <taxon>Lophotrochozoa</taxon>
        <taxon>Mollusca</taxon>
        <taxon>Gastropoda</taxon>
        <taxon>Heterobranchia</taxon>
        <taxon>Euthyneura</taxon>
        <taxon>Panpulmonata</taxon>
        <taxon>Hygrophila</taxon>
        <taxon>Lymnaeoidea</taxon>
        <taxon>Planorbidae</taxon>
        <taxon>Biomphalaria</taxon>
    </lineage>
</organism>
<gene>
    <name evidence="5" type="primary">106051973</name>
</gene>
<dbReference type="InterPro" id="IPR002931">
    <property type="entry name" value="Transglutaminase-like"/>
</dbReference>
<feature type="active site" evidence="2">
    <location>
        <position position="409"/>
    </location>
</feature>
<dbReference type="InterPro" id="IPR014756">
    <property type="entry name" value="Ig_E-set"/>
</dbReference>
<feature type="domain" description="Transglutaminase-like" evidence="4">
    <location>
        <begin position="342"/>
        <end position="435"/>
    </location>
</feature>
<dbReference type="SMART" id="SM00460">
    <property type="entry name" value="TGc"/>
    <property type="match status" value="1"/>
</dbReference>
<dbReference type="AlphaFoldDB" id="A0A2C9K5B5"/>
<dbReference type="GO" id="GO:0046872">
    <property type="term" value="F:metal ion binding"/>
    <property type="evidence" value="ECO:0007669"/>
    <property type="project" value="UniProtKB-KW"/>
</dbReference>
<dbReference type="SUPFAM" id="SSF49309">
    <property type="entry name" value="Transglutaminase, two C-terminal domains"/>
    <property type="match status" value="2"/>
</dbReference>
<dbReference type="VEuPathDB" id="VectorBase:BGLAX_028690"/>
<dbReference type="VEuPathDB" id="VectorBase:BGLB013455"/>
<dbReference type="KEGG" id="bgt:106051973"/>
<dbReference type="InterPro" id="IPR050779">
    <property type="entry name" value="Transglutaminase"/>
</dbReference>
<dbReference type="EnsemblMetazoa" id="BGLB013455-RF">
    <property type="protein sequence ID" value="BGLB013455-PF"/>
    <property type="gene ID" value="BGLB013455"/>
</dbReference>
<dbReference type="InterPro" id="IPR038765">
    <property type="entry name" value="Papain-like_cys_pep_sf"/>
</dbReference>
<dbReference type="GO" id="GO:0003810">
    <property type="term" value="F:protein-glutamine gamma-glutamyltransferase activity"/>
    <property type="evidence" value="ECO:0007669"/>
    <property type="project" value="InterPro"/>
</dbReference>
<dbReference type="SUPFAM" id="SSF54001">
    <property type="entry name" value="Cysteine proteinases"/>
    <property type="match status" value="1"/>
</dbReference>
<dbReference type="PANTHER" id="PTHR11590">
    <property type="entry name" value="PROTEIN-GLUTAMINE GAMMA-GLUTAMYLTRANSFERASE"/>
    <property type="match status" value="1"/>
</dbReference>
<proteinExistence type="inferred from homology"/>
<dbReference type="Proteomes" id="UP000076420">
    <property type="component" value="Unassembled WGS sequence"/>
</dbReference>
<reference evidence="5" key="1">
    <citation type="submission" date="2020-05" db="UniProtKB">
        <authorList>
            <consortium name="EnsemblMetazoa"/>
        </authorList>
    </citation>
    <scope>IDENTIFICATION</scope>
    <source>
        <strain evidence="5">BB02</strain>
    </source>
</reference>
<sequence length="761" mass="85217">MPRFSNHPGRYGPLFTRQQPPSTLVFRNSSLPFYNYMTTAHYYIYGNGSTEALVTPARPNVELKQEAANPDTDKVLTVVLVDFKIPSNTKTHKTDKFDIVKSKTNPKLVVRRGLSFLIDVTFSKDYDESKDDVRVVFDIGENPLVSKGTNVEFILSDEDRPKEWGAKIVSQKGKVLTLEIFTPPSCLVGKWKLKLDVVKKENNTVSIYRYEHKDAIYILFNPWCKDDSVYMSNDRLLKEYVLNETGFIYSGNKNSITPKPWNFGQFETCILDVALYLLDISELKWEVRGNPINVVRKISALVNSSDEGGVLAGNWSGDYRGGRSPLSWTGSAAILEEYWQTKCPVKFGQCWVFSGLSTTICRALGIPARSVTNYASAHDTDGSITIDVHFTSDGASNDALNYDSIWNFHVWNEAWMARPDLPNGYGGWQAFDATPQEASDYVYCCGPTSVAAVKQGEVNLPYDGPFVFAEVNADRIYWVPDSEGKLKSVYTDKRLIGKNISTKAANSDDREDITLTYKSEEGSAEERVAVLRANQVGSNRKDIYIQKSNDIEFSVDQDESATFVGGNFELRFRMKNGGVEVRTVTGRIEVKSMYYTGVVAEPVTSNPFGPVTINPGEEQSVFVVATQADYDGKLKDCCMLDVTIWAVVQETEQYFTKKDDFRLRKPHLAIKAPSEAVSGQQFTVDVSFTNPLNRDLTNCYVVVDGLAQSFKFPQTNVAANSTFMATLPIIPTKVGKTDLIISFNSDQLEDINVSHHILLKK</sequence>
<dbReference type="EnsemblMetazoa" id="BGLB013455-RD">
    <property type="protein sequence ID" value="BGLB013455-PD"/>
    <property type="gene ID" value="BGLB013455"/>
</dbReference>
<dbReference type="Gene3D" id="3.90.260.10">
    <property type="entry name" value="Transglutaminase-like"/>
    <property type="match status" value="1"/>
</dbReference>
<dbReference type="OrthoDB" id="437511at2759"/>
<accession>A0A2C9K5B5</accession>